<reference evidence="2" key="1">
    <citation type="journal article" date="2024" name="Front. Bioeng. Biotechnol.">
        <title>Genome-scale model development and genomic sequencing of the oleaginous clade Lipomyces.</title>
        <authorList>
            <person name="Czajka J.J."/>
            <person name="Han Y."/>
            <person name="Kim J."/>
            <person name="Mondo S.J."/>
            <person name="Hofstad B.A."/>
            <person name="Robles A."/>
            <person name="Haridas S."/>
            <person name="Riley R."/>
            <person name="LaButti K."/>
            <person name="Pangilinan J."/>
            <person name="Andreopoulos W."/>
            <person name="Lipzen A."/>
            <person name="Yan J."/>
            <person name="Wang M."/>
            <person name="Ng V."/>
            <person name="Grigoriev I.V."/>
            <person name="Spatafora J.W."/>
            <person name="Magnuson J.K."/>
            <person name="Baker S.E."/>
            <person name="Pomraning K.R."/>
        </authorList>
    </citation>
    <scope>NUCLEOTIDE SEQUENCE [LARGE SCALE GENOMIC DNA]</scope>
    <source>
        <strain evidence="2">CBS 10300</strain>
    </source>
</reference>
<accession>A0ACC3TR69</accession>
<keyword evidence="2" id="KW-1185">Reference proteome</keyword>
<comment type="caution">
    <text evidence="1">The sequence shown here is derived from an EMBL/GenBank/DDBJ whole genome shotgun (WGS) entry which is preliminary data.</text>
</comment>
<evidence type="ECO:0000313" key="2">
    <source>
        <dbReference type="Proteomes" id="UP001489719"/>
    </source>
</evidence>
<proteinExistence type="predicted"/>
<organism evidence="1 2">
    <name type="scientific">Lipomyces orientalis</name>
    <dbReference type="NCBI Taxonomy" id="1233043"/>
    <lineage>
        <taxon>Eukaryota</taxon>
        <taxon>Fungi</taxon>
        <taxon>Dikarya</taxon>
        <taxon>Ascomycota</taxon>
        <taxon>Saccharomycotina</taxon>
        <taxon>Lipomycetes</taxon>
        <taxon>Lipomycetales</taxon>
        <taxon>Lipomycetaceae</taxon>
        <taxon>Lipomyces</taxon>
    </lineage>
</organism>
<sequence length="179" mass="20040">MMVDLTAFQNYYKNVMALAPGVNSGYIPYLNASLGILSVYLVYRTIFPPARPNGQVLNAQQQAKQESQPLVYTKFTPTTLQPFNGVIEERVLMAVKGRVYDVSAGRTFYGPGGPYSNFAGRDASRGLAKGSFDEEMLTPIDMPIDPLDDLNEEEIQALNDWEQHFAGKYLRCGELVEEW</sequence>
<gene>
    <name evidence="1" type="ORF">V1517DRAFT_320517</name>
</gene>
<protein>
    <submittedName>
        <fullName evidence="1">Cytochrome b5-like heme/steroid binding domain-containing protein</fullName>
    </submittedName>
</protein>
<name>A0ACC3TR69_9ASCO</name>
<evidence type="ECO:0000313" key="1">
    <source>
        <dbReference type="EMBL" id="KAK9323352.1"/>
    </source>
</evidence>
<dbReference type="EMBL" id="MU970062">
    <property type="protein sequence ID" value="KAK9323352.1"/>
    <property type="molecule type" value="Genomic_DNA"/>
</dbReference>
<dbReference type="Proteomes" id="UP001489719">
    <property type="component" value="Unassembled WGS sequence"/>
</dbReference>